<keyword evidence="1 3" id="KW-0378">Hydrolase</keyword>
<proteinExistence type="predicted"/>
<evidence type="ECO:0000313" key="3">
    <source>
        <dbReference type="EMBL" id="MDH7639161.1"/>
    </source>
</evidence>
<dbReference type="Pfam" id="PF15979">
    <property type="entry name" value="Glyco_hydro_115"/>
    <property type="match status" value="1"/>
</dbReference>
<feature type="region of interest" description="Disordered" evidence="2">
    <location>
        <begin position="1"/>
        <end position="20"/>
    </location>
</feature>
<evidence type="ECO:0000256" key="1">
    <source>
        <dbReference type="ARBA" id="ARBA00022801"/>
    </source>
</evidence>
<dbReference type="Proteomes" id="UP001160625">
    <property type="component" value="Unassembled WGS sequence"/>
</dbReference>
<keyword evidence="4" id="KW-1185">Reference proteome</keyword>
<reference evidence="3" key="1">
    <citation type="submission" date="2023-04" db="EMBL/GenBank/DDBJ databases">
        <title>Sphingomonas sp. MAHUQ-71 isolated from rice field.</title>
        <authorList>
            <person name="Huq M.A."/>
        </authorList>
    </citation>
    <scope>NUCLEOTIDE SEQUENCE</scope>
    <source>
        <strain evidence="3">MAHUQ-71</strain>
    </source>
</reference>
<accession>A0ABT6N2A4</accession>
<name>A0ABT6N2A4_9SPHN</name>
<dbReference type="PANTHER" id="PTHR37842">
    <property type="match status" value="1"/>
</dbReference>
<comment type="caution">
    <text evidence="3">The sequence shown here is derived from an EMBL/GenBank/DDBJ whole genome shotgun (WGS) entry which is preliminary data.</text>
</comment>
<dbReference type="InterPro" id="IPR042301">
    <property type="entry name" value="GH115_sf"/>
</dbReference>
<organism evidence="3 4">
    <name type="scientific">Sphingomonas oryzagri</name>
    <dbReference type="NCBI Taxonomy" id="3042314"/>
    <lineage>
        <taxon>Bacteria</taxon>
        <taxon>Pseudomonadati</taxon>
        <taxon>Pseudomonadota</taxon>
        <taxon>Alphaproteobacteria</taxon>
        <taxon>Sphingomonadales</taxon>
        <taxon>Sphingomonadaceae</taxon>
        <taxon>Sphingomonas</taxon>
    </lineage>
</organism>
<dbReference type="InterPro" id="IPR031924">
    <property type="entry name" value="GH115"/>
</dbReference>
<gene>
    <name evidence="3" type="ORF">QGN17_10500</name>
</gene>
<evidence type="ECO:0000256" key="2">
    <source>
        <dbReference type="SAM" id="MobiDB-lite"/>
    </source>
</evidence>
<dbReference type="PANTHER" id="PTHR37842:SF2">
    <property type="entry name" value="GYLCOSYL HYDROLASE 115 C-TERMINAL DOMAIN-CONTAINING PROTEIN"/>
    <property type="match status" value="1"/>
</dbReference>
<feature type="compositionally biased region" description="Polar residues" evidence="2">
    <location>
        <begin position="7"/>
        <end position="20"/>
    </location>
</feature>
<sequence>MPRPSCRNRSTPTIEPSNGVSARVSRLPLAGRGFAPGLFFSAGAFRAIEALAIVQNNDRHSIMRLSKRQVVQGLSVMASMAAVPAAAAARKRPSAPHPPVTIRLSTPAAPVLTAAKDLARDIELVLGAPPVFASQPATRGGLLIEIETRPGDRESFSLRRRGQAITLTGADLRGTIYAVYQFSQDYLGVDPMYFWTDQIPEPRAGIDMADGTERTFPTPLIEYRGFFTNDEDQLTGWAPARADEQTNIAPAVMDKVYETLLRLKANMVVPSTWPFPDDLQIKAASARGLIVNQHHATPVGMNAARWPEHAPYNFTDHPDVLRNAWRNAVDLYDRDQEILWTVGLRGLSDMPYSAHDPSVAGSDQKMGAIIAKAIAEQMRIVRDRFPDAKFVTNLWSEGARLMRAGHLQLPPEVIIAWPDEGWGLVRDDGQVSRGQGFYYHVAMLNGRANQLSEMVPAERIRSEFERFIKAGATRFALVNVSDLRAVTMTAKFTMDLAWGDTRPDRNAEDYYRDWATIQFGPKAAAPLADFYEAYFAAIPHAPAGKNYGDGMELGDQHYHQTARELLLRAMVNPPYYRSFGQTPKWRAMQLYDEKDADPGKWIDATIARELPSCRSAARRWDTLLGMALPIERLVPPKRRAYFRYAVLTMIAANRNSNAMLMRVCEAVIAARAGRTGDAIRATAAAIAQIDELDRYRAFGAYGKWQHWWRGDWLTNVASTRAQLVAFRTWVTDPAGTSPLPVLDVDWYAYYKILKYQGDRVVDIS</sequence>
<dbReference type="Gene3D" id="3.20.20.520">
    <property type="entry name" value="Glycosyl hydrolase family 115"/>
    <property type="match status" value="1"/>
</dbReference>
<dbReference type="SUPFAM" id="SSF55545">
    <property type="entry name" value="beta-N-acetylhexosaminidase-like domain"/>
    <property type="match status" value="1"/>
</dbReference>
<dbReference type="GO" id="GO:0016787">
    <property type="term" value="F:hydrolase activity"/>
    <property type="evidence" value="ECO:0007669"/>
    <property type="project" value="UniProtKB-KW"/>
</dbReference>
<dbReference type="EMBL" id="JARYGZ010000001">
    <property type="protein sequence ID" value="MDH7639161.1"/>
    <property type="molecule type" value="Genomic_DNA"/>
</dbReference>
<protein>
    <submittedName>
        <fullName evidence="3">Glycosyl hydrolase 115 family protein</fullName>
    </submittedName>
</protein>
<dbReference type="InterPro" id="IPR029018">
    <property type="entry name" value="Hex-like_dom2"/>
</dbReference>
<dbReference type="Gene3D" id="3.30.379.10">
    <property type="entry name" value="Chitobiase/beta-hexosaminidase domain 2-like"/>
    <property type="match status" value="1"/>
</dbReference>
<dbReference type="RefSeq" id="WP_281044423.1">
    <property type="nucleotide sequence ID" value="NZ_JARYGZ010000001.1"/>
</dbReference>
<evidence type="ECO:0000313" key="4">
    <source>
        <dbReference type="Proteomes" id="UP001160625"/>
    </source>
</evidence>